<dbReference type="SUPFAM" id="SSF55486">
    <property type="entry name" value="Metalloproteases ('zincins'), catalytic domain"/>
    <property type="match status" value="1"/>
</dbReference>
<keyword evidence="2" id="KW-0964">Secreted</keyword>
<proteinExistence type="predicted"/>
<feature type="binding site" evidence="11 13">
    <location>
        <position position="336"/>
    </location>
    <ligand>
        <name>Zn(2+)</name>
        <dbReference type="ChEBI" id="CHEBI:29105"/>
        <note>catalytic</note>
    </ligand>
</feature>
<feature type="disulfide bond" evidence="12">
    <location>
        <begin position="295"/>
        <end position="302"/>
    </location>
</feature>
<keyword evidence="3" id="KW-0645">Protease</keyword>
<keyword evidence="5" id="KW-0378">Hydrolase</keyword>
<dbReference type="Pfam" id="PF00090">
    <property type="entry name" value="TSP_1"/>
    <property type="match status" value="1"/>
</dbReference>
<evidence type="ECO:0000256" key="2">
    <source>
        <dbReference type="ARBA" id="ARBA00022525"/>
    </source>
</evidence>
<keyword evidence="19" id="KW-1185">Reference proteome</keyword>
<protein>
    <recommendedName>
        <fullName evidence="14">Peptidase M12B domain-containing protein</fullName>
    </recommendedName>
</protein>
<dbReference type="InterPro" id="IPR045371">
    <property type="entry name" value="ADAMTS_CR_3"/>
</dbReference>
<feature type="disulfide bond" evidence="12">
    <location>
        <begin position="459"/>
        <end position="497"/>
    </location>
</feature>
<feature type="disulfide bond" evidence="12">
    <location>
        <begin position="470"/>
        <end position="482"/>
    </location>
</feature>
<dbReference type="GO" id="GO:0046872">
    <property type="term" value="F:metal ion binding"/>
    <property type="evidence" value="ECO:0007669"/>
    <property type="project" value="UniProtKB-KW"/>
</dbReference>
<dbReference type="Gene3D" id="2.20.100.10">
    <property type="entry name" value="Thrombospondin type-1 (TSP1) repeat"/>
    <property type="match status" value="1"/>
</dbReference>
<comment type="subcellular location">
    <subcellularLocation>
        <location evidence="1">Secreted</location>
    </subcellularLocation>
</comment>
<dbReference type="PROSITE" id="PS50215">
    <property type="entry name" value="ADAM_MEPRO"/>
    <property type="match status" value="1"/>
</dbReference>
<evidence type="ECO:0000313" key="15">
    <source>
        <dbReference type="EMBL" id="CAF1295927.1"/>
    </source>
</evidence>
<dbReference type="FunFam" id="2.20.100.10:FF:000001">
    <property type="entry name" value="semaphorin-5A isoform X1"/>
    <property type="match status" value="1"/>
</dbReference>
<dbReference type="OrthoDB" id="412680at2759"/>
<feature type="binding site" evidence="11 13">
    <location>
        <position position="340"/>
    </location>
    <ligand>
        <name>Zn(2+)</name>
        <dbReference type="ChEBI" id="CHEBI:29105"/>
        <note>catalytic</note>
    </ligand>
</feature>
<feature type="disulfide bond" evidence="12">
    <location>
        <begin position="392"/>
        <end position="427"/>
    </location>
</feature>
<dbReference type="Gene3D" id="2.60.120.830">
    <property type="match status" value="1"/>
</dbReference>
<name>A0A815HQV5_9BILA</name>
<evidence type="ECO:0000256" key="9">
    <source>
        <dbReference type="ARBA" id="ARBA00023180"/>
    </source>
</evidence>
<evidence type="ECO:0000313" key="16">
    <source>
        <dbReference type="EMBL" id="CAF1358295.1"/>
    </source>
</evidence>
<evidence type="ECO:0000256" key="1">
    <source>
        <dbReference type="ARBA" id="ARBA00004613"/>
    </source>
</evidence>
<dbReference type="Gene3D" id="3.40.390.10">
    <property type="entry name" value="Collagenase (Catalytic Domain)"/>
    <property type="match status" value="1"/>
</dbReference>
<dbReference type="EMBL" id="CAJOBA010040799">
    <property type="protein sequence ID" value="CAF4101046.1"/>
    <property type="molecule type" value="Genomic_DNA"/>
</dbReference>
<feature type="binding site" evidence="11">
    <location>
        <position position="196"/>
    </location>
    <ligand>
        <name>Ca(2+)</name>
        <dbReference type="ChEBI" id="CHEBI:29108"/>
        <label>1</label>
    </ligand>
</feature>
<feature type="binding site" evidence="11 13">
    <location>
        <position position="346"/>
    </location>
    <ligand>
        <name>Zn(2+)</name>
        <dbReference type="ChEBI" id="CHEBI:29105"/>
        <note>catalytic</note>
    </ligand>
</feature>
<keyword evidence="9" id="KW-0325">Glycoprotein</keyword>
<dbReference type="EMBL" id="CAJNOK010019226">
    <property type="protein sequence ID" value="CAF1295927.1"/>
    <property type="molecule type" value="Genomic_DNA"/>
</dbReference>
<feature type="domain" description="Peptidase M12B" evidence="14">
    <location>
        <begin position="193"/>
        <end position="388"/>
    </location>
</feature>
<accession>A0A815HQV5</accession>
<dbReference type="PRINTS" id="PR01857">
    <property type="entry name" value="ADAMTSFAMILY"/>
</dbReference>
<evidence type="ECO:0000256" key="12">
    <source>
        <dbReference type="PIRSR" id="PIRSR613273-3"/>
    </source>
</evidence>
<dbReference type="Pfam" id="PF17771">
    <property type="entry name" value="ADAMTS_CR_2"/>
    <property type="match status" value="1"/>
</dbReference>
<sequence length="639" mass="72406">LSAESWIVEHIIPIERNEGQRQRRALKFDVVKTYEVPRENEKEPLLLDLEYSQFGKNVVIEQRNRYHPTFLHLLNISQETNNCYYVGTVRHHENSLVGLSTCYGLVSNSTTHKKGFLQKEACAGFIHDGVVDYFIEPLHIVNGSSEHILYRMKDSKQTRLPLWSCDIKVDDKLSNKRFVSNHSRVKRSLNKQRYIESLVVADSSILNHFDHPKIAHWYILTLMNMVNAIYKHPSLGSAVEVVVVRLIVLHDESQFKAVADSYDTLKRFCIWQEKLKINNTSHHDVGIFLSRMNFCRKNSTRCSTLGLAHMAGICMENQSCSVNQDLGLITAHTIAHELGHNLGMYHDGEKGRCEPPHDSATIMVPEYNRVPLLMWSNCSRDNVSDFFEYEVCGQLMCRRYLNKQYHCIPALSYLPADGTICDNNKWCMSGKCVPISEIPIPIDGSWSSWGAWSSCSHTCGLGVEYQARTCSNPSPDAGGKYCLGLRKRYRTCSLGPCTSSFHQDDLECEQMTAKELKNVTIWKASFYENAPCMVLCSLSSSSYSATPSTDEVGRIERLKLRDGTSCMINNQTRLFKGICISGICKKLGCDNQLDSTAVEDQCGVCNGNGTDCRYISKIFQHTYKNANSSMTKTAYIDCN</sequence>
<organism evidence="16 19">
    <name type="scientific">Didymodactylos carnosus</name>
    <dbReference type="NCBI Taxonomy" id="1234261"/>
    <lineage>
        <taxon>Eukaryota</taxon>
        <taxon>Metazoa</taxon>
        <taxon>Spiralia</taxon>
        <taxon>Gnathifera</taxon>
        <taxon>Rotifera</taxon>
        <taxon>Eurotatoria</taxon>
        <taxon>Bdelloidea</taxon>
        <taxon>Philodinida</taxon>
        <taxon>Philodinidae</taxon>
        <taxon>Didymodactylos</taxon>
    </lineage>
</organism>
<feature type="disulfide bond" evidence="12">
    <location>
        <begin position="269"/>
        <end position="320"/>
    </location>
</feature>
<dbReference type="InterPro" id="IPR036383">
    <property type="entry name" value="TSP1_rpt_sf"/>
</dbReference>
<evidence type="ECO:0000256" key="13">
    <source>
        <dbReference type="PROSITE-ProRule" id="PRU00276"/>
    </source>
</evidence>
<comment type="caution">
    <text evidence="16">The sequence shown here is derived from an EMBL/GenBank/DDBJ whole genome shotgun (WGS) entry which is preliminary data.</text>
</comment>
<dbReference type="EMBL" id="CAJOBC010068509">
    <property type="protein sequence ID" value="CAF4234277.1"/>
    <property type="molecule type" value="Genomic_DNA"/>
</dbReference>
<dbReference type="GO" id="GO:0031012">
    <property type="term" value="C:extracellular matrix"/>
    <property type="evidence" value="ECO:0007669"/>
    <property type="project" value="TreeGrafter"/>
</dbReference>
<evidence type="ECO:0000256" key="6">
    <source>
        <dbReference type="ARBA" id="ARBA00022833"/>
    </source>
</evidence>
<dbReference type="PRINTS" id="PR01705">
    <property type="entry name" value="TSP1REPEAT"/>
</dbReference>
<dbReference type="PROSITE" id="PS50092">
    <property type="entry name" value="TSP1"/>
    <property type="match status" value="1"/>
</dbReference>
<evidence type="ECO:0000256" key="10">
    <source>
        <dbReference type="PIRSR" id="PIRSR613273-1"/>
    </source>
</evidence>
<evidence type="ECO:0000256" key="7">
    <source>
        <dbReference type="ARBA" id="ARBA00023049"/>
    </source>
</evidence>
<comment type="cofactor">
    <cofactor evidence="11">
        <name>Zn(2+)</name>
        <dbReference type="ChEBI" id="CHEBI:29105"/>
    </cofactor>
    <text evidence="11">Binds 1 zinc ion per subunit.</text>
</comment>
<dbReference type="Proteomes" id="UP000682733">
    <property type="component" value="Unassembled WGS sequence"/>
</dbReference>
<feature type="disulfide bond" evidence="12">
    <location>
        <begin position="421"/>
        <end position="432"/>
    </location>
</feature>
<evidence type="ECO:0000256" key="5">
    <source>
        <dbReference type="ARBA" id="ARBA00022801"/>
    </source>
</evidence>
<dbReference type="Pfam" id="PF01421">
    <property type="entry name" value="Reprolysin"/>
    <property type="match status" value="1"/>
</dbReference>
<dbReference type="InterPro" id="IPR001590">
    <property type="entry name" value="Peptidase_M12B"/>
</dbReference>
<dbReference type="InterPro" id="IPR041645">
    <property type="entry name" value="ADAMTS_CR_2"/>
</dbReference>
<keyword evidence="6 11" id="KW-0862">Zinc</keyword>
<dbReference type="AlphaFoldDB" id="A0A815HQV5"/>
<dbReference type="PANTHER" id="PTHR13723:SF281">
    <property type="entry name" value="PAPILIN"/>
    <property type="match status" value="1"/>
</dbReference>
<dbReference type="GO" id="GO:0006508">
    <property type="term" value="P:proteolysis"/>
    <property type="evidence" value="ECO:0007669"/>
    <property type="project" value="UniProtKB-KW"/>
</dbReference>
<keyword evidence="8 12" id="KW-1015">Disulfide bond</keyword>
<dbReference type="PANTHER" id="PTHR13723">
    <property type="entry name" value="ADAMTS A DISINTEGRIN AND METALLOPROTEASE WITH THROMBOSPONDIN MOTIFS PROTEASE"/>
    <property type="match status" value="1"/>
</dbReference>
<evidence type="ECO:0000259" key="14">
    <source>
        <dbReference type="PROSITE" id="PS50215"/>
    </source>
</evidence>
<evidence type="ECO:0000256" key="11">
    <source>
        <dbReference type="PIRSR" id="PIRSR613273-2"/>
    </source>
</evidence>
<keyword evidence="7" id="KW-0482">Metalloprotease</keyword>
<feature type="binding site" evidence="11">
    <location>
        <position position="196"/>
    </location>
    <ligand>
        <name>Ca(2+)</name>
        <dbReference type="ChEBI" id="CHEBI:29108"/>
        <label>2</label>
    </ligand>
</feature>
<dbReference type="InterPro" id="IPR013273">
    <property type="entry name" value="ADAMTS/ADAMTS-like"/>
</dbReference>
<dbReference type="Proteomes" id="UP000663829">
    <property type="component" value="Unassembled WGS sequence"/>
</dbReference>
<dbReference type="InterPro" id="IPR050439">
    <property type="entry name" value="ADAMTS_ADAMTS-like"/>
</dbReference>
<dbReference type="GO" id="GO:0004222">
    <property type="term" value="F:metalloendopeptidase activity"/>
    <property type="evidence" value="ECO:0007669"/>
    <property type="project" value="InterPro"/>
</dbReference>
<feature type="non-terminal residue" evidence="16">
    <location>
        <position position="1"/>
    </location>
</feature>
<dbReference type="EMBL" id="CAJNOQ010015279">
    <property type="protein sequence ID" value="CAF1358295.1"/>
    <property type="molecule type" value="Genomic_DNA"/>
</dbReference>
<feature type="disulfide bond" evidence="12">
    <location>
        <begin position="353"/>
        <end position="378"/>
    </location>
</feature>
<dbReference type="SUPFAM" id="SSF82895">
    <property type="entry name" value="TSP-1 type 1 repeat"/>
    <property type="match status" value="1"/>
</dbReference>
<reference evidence="16" key="1">
    <citation type="submission" date="2021-02" db="EMBL/GenBank/DDBJ databases">
        <authorList>
            <person name="Nowell W R."/>
        </authorList>
    </citation>
    <scope>NUCLEOTIDE SEQUENCE</scope>
</reference>
<feature type="binding site" evidence="11">
    <location>
        <position position="284"/>
    </location>
    <ligand>
        <name>Ca(2+)</name>
        <dbReference type="ChEBI" id="CHEBI:29108"/>
        <label>1</label>
    </ligand>
</feature>
<evidence type="ECO:0000313" key="18">
    <source>
        <dbReference type="EMBL" id="CAF4234277.1"/>
    </source>
</evidence>
<dbReference type="InterPro" id="IPR000884">
    <property type="entry name" value="TSP1_rpt"/>
</dbReference>
<dbReference type="Proteomes" id="UP000677228">
    <property type="component" value="Unassembled WGS sequence"/>
</dbReference>
<evidence type="ECO:0000256" key="4">
    <source>
        <dbReference type="ARBA" id="ARBA00022723"/>
    </source>
</evidence>
<dbReference type="SMART" id="SM00209">
    <property type="entry name" value="TSP1"/>
    <property type="match status" value="1"/>
</dbReference>
<feature type="active site" evidence="10 13">
    <location>
        <position position="337"/>
    </location>
</feature>
<dbReference type="Proteomes" id="UP000681722">
    <property type="component" value="Unassembled WGS sequence"/>
</dbReference>
<evidence type="ECO:0000313" key="17">
    <source>
        <dbReference type="EMBL" id="CAF4101046.1"/>
    </source>
</evidence>
<dbReference type="GO" id="GO:0005576">
    <property type="term" value="C:extracellular region"/>
    <property type="evidence" value="ECO:0007669"/>
    <property type="project" value="UniProtKB-SubCell"/>
</dbReference>
<feature type="disulfide bond" evidence="12">
    <location>
        <begin position="455"/>
        <end position="492"/>
    </location>
</feature>
<comment type="caution">
    <text evidence="13">Lacks conserved residue(s) required for the propagation of feature annotation.</text>
</comment>
<evidence type="ECO:0000256" key="8">
    <source>
        <dbReference type="ARBA" id="ARBA00023157"/>
    </source>
</evidence>
<evidence type="ECO:0000313" key="19">
    <source>
        <dbReference type="Proteomes" id="UP000663829"/>
    </source>
</evidence>
<keyword evidence="11" id="KW-0106">Calcium</keyword>
<dbReference type="InterPro" id="IPR024079">
    <property type="entry name" value="MetalloPept_cat_dom_sf"/>
</dbReference>
<keyword evidence="4 11" id="KW-0479">Metal-binding</keyword>
<gene>
    <name evidence="16" type="ORF">GPM918_LOCUS31250</name>
    <name evidence="15" type="ORF">OVA965_LOCUS28301</name>
    <name evidence="18" type="ORF">SRO942_LOCUS31885</name>
    <name evidence="17" type="ORF">TMI583_LOCUS29050</name>
</gene>
<evidence type="ECO:0000256" key="3">
    <source>
        <dbReference type="ARBA" id="ARBA00022670"/>
    </source>
</evidence>
<dbReference type="Pfam" id="PF19236">
    <property type="entry name" value="ADAMTS_CR_3"/>
    <property type="match status" value="1"/>
</dbReference>
<dbReference type="GO" id="GO:0030198">
    <property type="term" value="P:extracellular matrix organization"/>
    <property type="evidence" value="ECO:0007669"/>
    <property type="project" value="InterPro"/>
</dbReference>